<accession>A0AA39LHM5</accession>
<dbReference type="EMBL" id="JAUCMV010000005">
    <property type="protein sequence ID" value="KAK0397607.1"/>
    <property type="molecule type" value="Genomic_DNA"/>
</dbReference>
<protein>
    <recommendedName>
        <fullName evidence="3">RGS domain-containing protein</fullName>
    </recommendedName>
</protein>
<dbReference type="SMART" id="SM00315">
    <property type="entry name" value="RGS"/>
    <property type="match status" value="1"/>
</dbReference>
<feature type="region of interest" description="Disordered" evidence="1">
    <location>
        <begin position="1532"/>
        <end position="1561"/>
    </location>
</feature>
<feature type="transmembrane region" description="Helical" evidence="2">
    <location>
        <begin position="260"/>
        <end position="283"/>
    </location>
</feature>
<keyword evidence="5" id="KW-1185">Reference proteome</keyword>
<evidence type="ECO:0000256" key="1">
    <source>
        <dbReference type="SAM" id="MobiDB-lite"/>
    </source>
</evidence>
<dbReference type="PANTHER" id="PTHR21579">
    <property type="entry name" value="PROTEIN TINCAR"/>
    <property type="match status" value="1"/>
</dbReference>
<proteinExistence type="predicted"/>
<feature type="transmembrane region" description="Helical" evidence="2">
    <location>
        <begin position="211"/>
        <end position="231"/>
    </location>
</feature>
<dbReference type="Proteomes" id="UP001175271">
    <property type="component" value="Unassembled WGS sequence"/>
</dbReference>
<reference evidence="4" key="1">
    <citation type="submission" date="2023-06" db="EMBL/GenBank/DDBJ databases">
        <title>Genomic analysis of the entomopathogenic nematode Steinernema hermaphroditum.</title>
        <authorList>
            <person name="Schwarz E.M."/>
            <person name="Heppert J.K."/>
            <person name="Baniya A."/>
            <person name="Schwartz H.T."/>
            <person name="Tan C.-H."/>
            <person name="Antoshechkin I."/>
            <person name="Sternberg P.W."/>
            <person name="Goodrich-Blair H."/>
            <person name="Dillman A.R."/>
        </authorList>
    </citation>
    <scope>NUCLEOTIDE SEQUENCE</scope>
    <source>
        <strain evidence="4">PS9179</strain>
        <tissue evidence="4">Whole animal</tissue>
    </source>
</reference>
<feature type="compositionally biased region" description="Polar residues" evidence="1">
    <location>
        <begin position="718"/>
        <end position="765"/>
    </location>
</feature>
<dbReference type="Gene3D" id="1.10.167.10">
    <property type="entry name" value="Regulator of G-protein Signalling 4, domain 2"/>
    <property type="match status" value="1"/>
</dbReference>
<sequence>MKWPHGGYPRVWLTVYISLYAACVPMVVFIFATGCFKTGNLAGDQDQFGARTERIFEIRPRHDSSMCSPRRCIRALWQHSPPLPQLLHITVALCQLFAQQVMLAQLYKYGFINSADFLNTEMDFIYHRARQLATNLPMGDTRLQGFRITSEELSGSPLAPNLLPVLMNARLFGIPLEFTNLVIALIAYAITYPTVFWRVSKTFSLFFSFNLFIHGATVVYSYIGFSVLYRIQETNYNSIRPVGLGQYITPMRIDIMNHPLSIIVCFVATIILMHIAPISYYALGYNNFFIALIEQRNKHSTESQKVDEGACTEYSELRQRAYQSRPPAVDLCCAGYGPHAASICLLFLTAASKIPHDDRPLILSCIIVDFVYLFAWLFFWILLAIKKSWNFKVIHGVHEIISLQNAHKITDSSKCPGELKNALVLMHGDQMYVTDDVTIKQALLRTAQQSGMHVNTSEAYWLKGNDNASPNARRIALNEGKGTPEMRTLLNNSTYRRQSDENALTSSNIYYNGGRTPQGIQLPPQYQAQIVGANNYRADNTNSPETYASIHKNSRDSKVDQIMQRRASQGREGPDSYVYASNYATYARTPQNKALQVVENRRNEGIYGKTGEGHNASRVNSVTASPVLSEKVVKPNIMMREQSPYQRTNNTGLSSFNNGTGVDKVYGTISSNWGTQQRTVQPPQALTKPTLPPIATPSANVGSSSWHQPVPYAKIASMSASSSQQDPQCFTPTSTLTSQGSVGNYNSQQTPTPGSPVTSVSLSTYNSGPRYQQIYGNVGEDPGELTYGTRSCSERMSYRQLNQENMRPQDDVASVVGRFLSENAAKHFCDTSIGRHAESEEMAIHDSSSTMKRPGRAALKATQLKSLNSNEAPKQPLVFSRGSGFLRDSRRRTAQKLSTKREIVHNTSIDEDLESRRTVQFSQPRTVCSTTIGPKILPDYRSLLYRKSMRVTRSVTTETKKIDHRDCKMVVEKRVQGNTIRLETTTLTNSASSSLPPPPSYVNKMYDVSLPSPPQLNDSEFLWRGEEKDLPKSDAIPLYQCVVLYIGCQKVGSQRMHTIVLDKTIKHLRDSSATVSTVLLQVYRNYAKCKSPNAKNAPSSNGCKTSKVRNAAATSQAECLAAAKAENKSSGVTKMATNGSTDSKSNDIEKLLKNETYRRPFQSFLEQQFCAENLNFYMAVEDYRQIPDSELDRRITVARQIYERHFTANSVEPVNIDNSTNKAIREAVHKEKFTSDLYDVAQYQIFHLLKYDCWPRYIRAGGVAPPSNDDPEMVGSVNRTSSVRQQQPEAAKKKKFCTLMCNETFNSEQIPLTDPRESVGKWTASMAEQRGMDRHSTEVVDAQTGSTIDPARQAVDALNNRSVRLVPVVFFPVEIIAPSASPKSSLSQATMRIVMLRVRQILSAGSVLRPLMVKYSIDSEQSVVCFTGTCDTVPMSLSVGKIPPRSLTIMTSQQYQDRLSSNKREPQRELVNPSLLTNDSNLPFHQHGDIAFCEVPLDYDARLTKMSATRSYSNNPKTDHTSGLMKFMRKASHAVTSKDNDSSTGTSLSHQSSIVVDRQKNDNFRRKSFGSTCPASPAVADIPYCGDSSSLDPKPAKVAAPVPQLSCDSTTNPLSENIPTAAVAKSQQISTTPPSSANGSAPKVPMLYTSAIRSDKDTLTPTDTNSERSIGWQTADYV</sequence>
<keyword evidence="2" id="KW-1133">Transmembrane helix</keyword>
<dbReference type="InterPro" id="IPR053291">
    <property type="entry name" value="Ommatidial_diff-associated"/>
</dbReference>
<feature type="domain" description="RGS" evidence="3">
    <location>
        <begin position="1147"/>
        <end position="1260"/>
    </location>
</feature>
<feature type="transmembrane region" description="Helical" evidence="2">
    <location>
        <begin position="171"/>
        <end position="191"/>
    </location>
</feature>
<dbReference type="PROSITE" id="PS51257">
    <property type="entry name" value="PROKAR_LIPOPROTEIN"/>
    <property type="match status" value="1"/>
</dbReference>
<feature type="region of interest" description="Disordered" evidence="1">
    <location>
        <begin position="1653"/>
        <end position="1678"/>
    </location>
</feature>
<dbReference type="Pfam" id="PF00615">
    <property type="entry name" value="RGS"/>
    <property type="match status" value="1"/>
</dbReference>
<evidence type="ECO:0000313" key="4">
    <source>
        <dbReference type="EMBL" id="KAK0397607.1"/>
    </source>
</evidence>
<feature type="region of interest" description="Disordered" evidence="1">
    <location>
        <begin position="717"/>
        <end position="765"/>
    </location>
</feature>
<dbReference type="InterPro" id="IPR036305">
    <property type="entry name" value="RGS_sf"/>
</dbReference>
<evidence type="ECO:0000259" key="3">
    <source>
        <dbReference type="PROSITE" id="PS50132"/>
    </source>
</evidence>
<feature type="transmembrane region" description="Helical" evidence="2">
    <location>
        <begin position="328"/>
        <end position="349"/>
    </location>
</feature>
<feature type="transmembrane region" description="Helical" evidence="2">
    <location>
        <begin position="12"/>
        <end position="32"/>
    </location>
</feature>
<gene>
    <name evidence="4" type="ORF">QR680_002190</name>
</gene>
<keyword evidence="2" id="KW-0812">Transmembrane</keyword>
<evidence type="ECO:0000313" key="5">
    <source>
        <dbReference type="Proteomes" id="UP001175271"/>
    </source>
</evidence>
<dbReference type="PROSITE" id="PS50132">
    <property type="entry name" value="RGS"/>
    <property type="match status" value="1"/>
</dbReference>
<dbReference type="InterPro" id="IPR044926">
    <property type="entry name" value="RGS_subdomain_2"/>
</dbReference>
<evidence type="ECO:0000256" key="2">
    <source>
        <dbReference type="SAM" id="Phobius"/>
    </source>
</evidence>
<dbReference type="InterPro" id="IPR016137">
    <property type="entry name" value="RGS"/>
</dbReference>
<organism evidence="4 5">
    <name type="scientific">Steinernema hermaphroditum</name>
    <dbReference type="NCBI Taxonomy" id="289476"/>
    <lineage>
        <taxon>Eukaryota</taxon>
        <taxon>Metazoa</taxon>
        <taxon>Ecdysozoa</taxon>
        <taxon>Nematoda</taxon>
        <taxon>Chromadorea</taxon>
        <taxon>Rhabditida</taxon>
        <taxon>Tylenchina</taxon>
        <taxon>Panagrolaimomorpha</taxon>
        <taxon>Strongyloidoidea</taxon>
        <taxon>Steinernematidae</taxon>
        <taxon>Steinernema</taxon>
    </lineage>
</organism>
<dbReference type="PRINTS" id="PR01301">
    <property type="entry name" value="RGSPROTEIN"/>
</dbReference>
<feature type="compositionally biased region" description="Low complexity" evidence="1">
    <location>
        <begin position="1542"/>
        <end position="1553"/>
    </location>
</feature>
<dbReference type="SUPFAM" id="SSF48097">
    <property type="entry name" value="Regulator of G-protein signaling, RGS"/>
    <property type="match status" value="1"/>
</dbReference>
<keyword evidence="2" id="KW-0472">Membrane</keyword>
<comment type="caution">
    <text evidence="4">The sequence shown here is derived from an EMBL/GenBank/DDBJ whole genome shotgun (WGS) entry which is preliminary data.</text>
</comment>
<feature type="transmembrane region" description="Helical" evidence="2">
    <location>
        <begin position="361"/>
        <end position="383"/>
    </location>
</feature>
<feature type="compositionally biased region" description="Polar residues" evidence="1">
    <location>
        <begin position="1659"/>
        <end position="1672"/>
    </location>
</feature>
<dbReference type="PANTHER" id="PTHR21579:SF20">
    <property type="entry name" value="PROTEIN TINCAR"/>
    <property type="match status" value="1"/>
</dbReference>
<name>A0AA39LHM5_9BILA</name>